<dbReference type="AlphaFoldDB" id="A0A5B7H4S4"/>
<name>A0A5B7H4S4_PORTR</name>
<organism evidence="1 2">
    <name type="scientific">Portunus trituberculatus</name>
    <name type="common">Swimming crab</name>
    <name type="synonym">Neptunus trituberculatus</name>
    <dbReference type="NCBI Taxonomy" id="210409"/>
    <lineage>
        <taxon>Eukaryota</taxon>
        <taxon>Metazoa</taxon>
        <taxon>Ecdysozoa</taxon>
        <taxon>Arthropoda</taxon>
        <taxon>Crustacea</taxon>
        <taxon>Multicrustacea</taxon>
        <taxon>Malacostraca</taxon>
        <taxon>Eumalacostraca</taxon>
        <taxon>Eucarida</taxon>
        <taxon>Decapoda</taxon>
        <taxon>Pleocyemata</taxon>
        <taxon>Brachyura</taxon>
        <taxon>Eubrachyura</taxon>
        <taxon>Portunoidea</taxon>
        <taxon>Portunidae</taxon>
        <taxon>Portuninae</taxon>
        <taxon>Portunus</taxon>
    </lineage>
</organism>
<dbReference type="Proteomes" id="UP000324222">
    <property type="component" value="Unassembled WGS sequence"/>
</dbReference>
<comment type="caution">
    <text evidence="1">The sequence shown here is derived from an EMBL/GenBank/DDBJ whole genome shotgun (WGS) entry which is preliminary data.</text>
</comment>
<evidence type="ECO:0008006" key="3">
    <source>
        <dbReference type="Google" id="ProtNLM"/>
    </source>
</evidence>
<proteinExistence type="predicted"/>
<keyword evidence="2" id="KW-1185">Reference proteome</keyword>
<evidence type="ECO:0000313" key="1">
    <source>
        <dbReference type="EMBL" id="MPC67120.1"/>
    </source>
</evidence>
<gene>
    <name evidence="1" type="ORF">E2C01_061287</name>
</gene>
<sequence>MLRCWFRTHRLPDSVPCLSLLRESLSQAYVTRPSLPKPFGLRVANLMMDLSIDPTPVYSFRLPRWTYTHVRDRRAQTLLARLRIGHTYLTNKYLLTRDPQPYCDDCLVPLTVRHLIVECPSLTDLRHRYLYCCRGRDSGVYYISKVLGPECLAQGYDVFMFLGEAGLLPKL</sequence>
<dbReference type="EMBL" id="VSRR010025791">
    <property type="protein sequence ID" value="MPC67120.1"/>
    <property type="molecule type" value="Genomic_DNA"/>
</dbReference>
<protein>
    <recommendedName>
        <fullName evidence="3">Reverse transcriptase zinc-binding domain-containing protein</fullName>
    </recommendedName>
</protein>
<evidence type="ECO:0000313" key="2">
    <source>
        <dbReference type="Proteomes" id="UP000324222"/>
    </source>
</evidence>
<accession>A0A5B7H4S4</accession>
<reference evidence="1 2" key="1">
    <citation type="submission" date="2019-05" db="EMBL/GenBank/DDBJ databases">
        <title>Another draft genome of Portunus trituberculatus and its Hox gene families provides insights of decapod evolution.</title>
        <authorList>
            <person name="Jeong J.-H."/>
            <person name="Song I."/>
            <person name="Kim S."/>
            <person name="Choi T."/>
            <person name="Kim D."/>
            <person name="Ryu S."/>
            <person name="Kim W."/>
        </authorList>
    </citation>
    <scope>NUCLEOTIDE SEQUENCE [LARGE SCALE GENOMIC DNA]</scope>
    <source>
        <tissue evidence="1">Muscle</tissue>
    </source>
</reference>